<organism evidence="1 2">
    <name type="scientific">Scutellospora calospora</name>
    <dbReference type="NCBI Taxonomy" id="85575"/>
    <lineage>
        <taxon>Eukaryota</taxon>
        <taxon>Fungi</taxon>
        <taxon>Fungi incertae sedis</taxon>
        <taxon>Mucoromycota</taxon>
        <taxon>Glomeromycotina</taxon>
        <taxon>Glomeromycetes</taxon>
        <taxon>Diversisporales</taxon>
        <taxon>Gigasporaceae</taxon>
        <taxon>Scutellospora</taxon>
    </lineage>
</organism>
<keyword evidence="2" id="KW-1185">Reference proteome</keyword>
<reference evidence="1" key="1">
    <citation type="submission" date="2021-06" db="EMBL/GenBank/DDBJ databases">
        <authorList>
            <person name="Kallberg Y."/>
            <person name="Tangrot J."/>
            <person name="Rosling A."/>
        </authorList>
    </citation>
    <scope>NUCLEOTIDE SEQUENCE</scope>
    <source>
        <strain evidence="1">AU212A</strain>
    </source>
</reference>
<comment type="caution">
    <text evidence="1">The sequence shown here is derived from an EMBL/GenBank/DDBJ whole genome shotgun (WGS) entry which is preliminary data.</text>
</comment>
<dbReference type="Proteomes" id="UP000789860">
    <property type="component" value="Unassembled WGS sequence"/>
</dbReference>
<protein>
    <submittedName>
        <fullName evidence="1">786_t:CDS:1</fullName>
    </submittedName>
</protein>
<sequence length="186" mass="21833">MTMKVIAFNLCWDPLCILRARSTINHWTFTFGTRNRNSLTAKNSLISFVSLIDNFKNISYYGDGSIDSIRNVALDKVQTILTNAYNKGIPYYAEGILHQVAHRTYQEMIKKINEDKKNEYNLLMKRLTEEMSKYNDTKEQLEKQKEIISLMDKKINQILANMKIEFPESESSMEKLNILFRHTIHK</sequence>
<dbReference type="EMBL" id="CAJVPM010000285">
    <property type="protein sequence ID" value="CAG8440273.1"/>
    <property type="molecule type" value="Genomic_DNA"/>
</dbReference>
<evidence type="ECO:0000313" key="1">
    <source>
        <dbReference type="EMBL" id="CAG8440273.1"/>
    </source>
</evidence>
<proteinExistence type="predicted"/>
<name>A0ACA9JX35_9GLOM</name>
<accession>A0ACA9JX35</accession>
<gene>
    <name evidence="1" type="ORF">SCALOS_LOCUS568</name>
</gene>
<evidence type="ECO:0000313" key="2">
    <source>
        <dbReference type="Proteomes" id="UP000789860"/>
    </source>
</evidence>